<protein>
    <recommendedName>
        <fullName evidence="5">Transmembrane protein</fullName>
    </recommendedName>
</protein>
<sequence>MQSSYIDRQMGIPLRLNGRFKYQKEIATLKQQLKKVQLIRAILAFIVVLLLQINTKSNQTGAKSHNKFTWKALMKINPYVLLGFSIVISVLFFVGYGDNEIQTNPGRIIAIFACLWGSVIYSLFILSMNVLTKQDESDESAYKQFRQEDGVKKLKKPAGKIIANFIMFNFTRRKKETLNMSCNESYFLIQKFEDTQQVVDDIMENNKNRKQSTSKSKILSFQLYNFARMISEFGSRSEIKDINQIEGKTYMTLDEMNKFIQIEDDEEKKDANKPSNKCIKPQNNIVIAKDKETTADLGKKTSILESDSSDSISSGSESQNIYQLRQKKRASFLPDIKGNSFNIKYQLNLAPGNKINTKTLAIPQFTLSSNQQRNNSNNLSAFSNSFTDPEKSPNRSYLSGFRDAIQVQEMIFEHTSESGTNDELKQSLTSQSVSGVDDNSEKSSQVQIQ</sequence>
<keyword evidence="2" id="KW-0472">Membrane</keyword>
<feature type="region of interest" description="Disordered" evidence="1">
    <location>
        <begin position="369"/>
        <end position="397"/>
    </location>
</feature>
<keyword evidence="2" id="KW-0812">Transmembrane</keyword>
<dbReference type="Gene3D" id="1.10.287.70">
    <property type="match status" value="1"/>
</dbReference>
<evidence type="ECO:0000313" key="3">
    <source>
        <dbReference type="EMBL" id="CDW88362.1"/>
    </source>
</evidence>
<dbReference type="InParanoid" id="A0A078B541"/>
<feature type="transmembrane region" description="Helical" evidence="2">
    <location>
        <begin position="108"/>
        <end position="131"/>
    </location>
</feature>
<proteinExistence type="predicted"/>
<evidence type="ECO:0000256" key="2">
    <source>
        <dbReference type="SAM" id="Phobius"/>
    </source>
</evidence>
<feature type="transmembrane region" description="Helical" evidence="2">
    <location>
        <begin position="38"/>
        <end position="55"/>
    </location>
</feature>
<evidence type="ECO:0008006" key="5">
    <source>
        <dbReference type="Google" id="ProtNLM"/>
    </source>
</evidence>
<gene>
    <name evidence="3" type="primary">Contig2033.g2196</name>
    <name evidence="3" type="ORF">STYLEM_17483</name>
</gene>
<keyword evidence="2" id="KW-1133">Transmembrane helix</keyword>
<evidence type="ECO:0000256" key="1">
    <source>
        <dbReference type="SAM" id="MobiDB-lite"/>
    </source>
</evidence>
<feature type="transmembrane region" description="Helical" evidence="2">
    <location>
        <begin position="76"/>
        <end position="96"/>
    </location>
</feature>
<dbReference type="AlphaFoldDB" id="A0A078B541"/>
<evidence type="ECO:0000313" key="4">
    <source>
        <dbReference type="Proteomes" id="UP000039865"/>
    </source>
</evidence>
<name>A0A078B541_STYLE</name>
<reference evidence="3 4" key="1">
    <citation type="submission" date="2014-06" db="EMBL/GenBank/DDBJ databases">
        <authorList>
            <person name="Swart Estienne"/>
        </authorList>
    </citation>
    <scope>NUCLEOTIDE SEQUENCE [LARGE SCALE GENOMIC DNA]</scope>
    <source>
        <strain evidence="3 4">130c</strain>
    </source>
</reference>
<accession>A0A078B541</accession>
<organism evidence="3 4">
    <name type="scientific">Stylonychia lemnae</name>
    <name type="common">Ciliate</name>
    <dbReference type="NCBI Taxonomy" id="5949"/>
    <lineage>
        <taxon>Eukaryota</taxon>
        <taxon>Sar</taxon>
        <taxon>Alveolata</taxon>
        <taxon>Ciliophora</taxon>
        <taxon>Intramacronucleata</taxon>
        <taxon>Spirotrichea</taxon>
        <taxon>Stichotrichia</taxon>
        <taxon>Sporadotrichida</taxon>
        <taxon>Oxytrichidae</taxon>
        <taxon>Stylonychinae</taxon>
        <taxon>Stylonychia</taxon>
    </lineage>
</organism>
<dbReference type="EMBL" id="CCKQ01016482">
    <property type="protein sequence ID" value="CDW88362.1"/>
    <property type="molecule type" value="Genomic_DNA"/>
</dbReference>
<feature type="region of interest" description="Disordered" evidence="1">
    <location>
        <begin position="412"/>
        <end position="449"/>
    </location>
</feature>
<feature type="compositionally biased region" description="Polar residues" evidence="1">
    <location>
        <begin position="417"/>
        <end position="434"/>
    </location>
</feature>
<feature type="compositionally biased region" description="Low complexity" evidence="1">
    <location>
        <begin position="369"/>
        <end position="386"/>
    </location>
</feature>
<keyword evidence="4" id="KW-1185">Reference proteome</keyword>
<dbReference type="Proteomes" id="UP000039865">
    <property type="component" value="Unassembled WGS sequence"/>
</dbReference>